<protein>
    <submittedName>
        <fullName evidence="3">Uncharacterized protein</fullName>
    </submittedName>
</protein>
<reference evidence="3" key="2">
    <citation type="journal article" date="2021" name="PeerJ">
        <title>Extensive microbial diversity within the chicken gut microbiome revealed by metagenomics and culture.</title>
        <authorList>
            <person name="Gilroy R."/>
            <person name="Ravi A."/>
            <person name="Getino M."/>
            <person name="Pursley I."/>
            <person name="Horton D.L."/>
            <person name="Alikhan N.F."/>
            <person name="Baker D."/>
            <person name="Gharbi K."/>
            <person name="Hall N."/>
            <person name="Watson M."/>
            <person name="Adriaenssens E.M."/>
            <person name="Foster-Nyarko E."/>
            <person name="Jarju S."/>
            <person name="Secka A."/>
            <person name="Antonio M."/>
            <person name="Oren A."/>
            <person name="Chaudhuri R.R."/>
            <person name="La Ragione R."/>
            <person name="Hildebrand F."/>
            <person name="Pallen M.J."/>
        </authorList>
    </citation>
    <scope>NUCLEOTIDE SEQUENCE</scope>
    <source>
        <strain evidence="3">CHK147-3167</strain>
    </source>
</reference>
<accession>A0A9D1CYD5</accession>
<dbReference type="Proteomes" id="UP000886786">
    <property type="component" value="Unassembled WGS sequence"/>
</dbReference>
<keyword evidence="2" id="KW-0472">Membrane</keyword>
<evidence type="ECO:0000256" key="2">
    <source>
        <dbReference type="SAM" id="Phobius"/>
    </source>
</evidence>
<dbReference type="AlphaFoldDB" id="A0A9D1CYD5"/>
<evidence type="ECO:0000313" key="4">
    <source>
        <dbReference type="Proteomes" id="UP000886786"/>
    </source>
</evidence>
<feature type="region of interest" description="Disordered" evidence="1">
    <location>
        <begin position="1"/>
        <end position="41"/>
    </location>
</feature>
<name>A0A9D1CYD5_9FIRM</name>
<evidence type="ECO:0000256" key="1">
    <source>
        <dbReference type="SAM" id="MobiDB-lite"/>
    </source>
</evidence>
<keyword evidence="2" id="KW-1133">Transmembrane helix</keyword>
<comment type="caution">
    <text evidence="3">The sequence shown here is derived from an EMBL/GenBank/DDBJ whole genome shotgun (WGS) entry which is preliminary data.</text>
</comment>
<organism evidence="3 4">
    <name type="scientific">Candidatus Coprosoma intestinipullorum</name>
    <dbReference type="NCBI Taxonomy" id="2840752"/>
    <lineage>
        <taxon>Bacteria</taxon>
        <taxon>Bacillati</taxon>
        <taxon>Bacillota</taxon>
        <taxon>Bacillota incertae sedis</taxon>
        <taxon>Candidatus Coprosoma</taxon>
    </lineage>
</organism>
<sequence>MEDNKKKVTKNKTEGVNKKKTESKKIEKSGAKKKSEEKEIKEKIEKVQEEKAFPDKTKEDNKKKAIKDARRKLNYAKTSDGEEFGRLIKIILIVTVIMVVFYGVTVVVTNKVKEAKDEKSSESQGIQYDNIMVGSMLKINGNFYVLIEDQDDPRISEYDTLRQTIAANPDAPKIFVADLSDSFNSSYLSSESNYESDMTKFKVTGTTLVKIEDHKIIETYDSYDEINDKLKELE</sequence>
<dbReference type="EMBL" id="DVFV01000046">
    <property type="protein sequence ID" value="HIQ90499.1"/>
    <property type="molecule type" value="Genomic_DNA"/>
</dbReference>
<proteinExistence type="predicted"/>
<reference evidence="3" key="1">
    <citation type="submission" date="2020-10" db="EMBL/GenBank/DDBJ databases">
        <authorList>
            <person name="Gilroy R."/>
        </authorList>
    </citation>
    <scope>NUCLEOTIDE SEQUENCE</scope>
    <source>
        <strain evidence="3">CHK147-3167</strain>
    </source>
</reference>
<keyword evidence="2" id="KW-0812">Transmembrane</keyword>
<evidence type="ECO:0000313" key="3">
    <source>
        <dbReference type="EMBL" id="HIQ90499.1"/>
    </source>
</evidence>
<gene>
    <name evidence="3" type="ORF">IAB27_02575</name>
</gene>
<feature type="transmembrane region" description="Helical" evidence="2">
    <location>
        <begin position="87"/>
        <end position="108"/>
    </location>
</feature>